<keyword evidence="9" id="KW-0862">Zinc</keyword>
<evidence type="ECO:0000256" key="7">
    <source>
        <dbReference type="ARBA" id="ARBA00022679"/>
    </source>
</evidence>
<gene>
    <name evidence="14" type="ORF">ACAOBT_LOCUS32899</name>
</gene>
<evidence type="ECO:0000256" key="11">
    <source>
        <dbReference type="ARBA" id="ARBA00023315"/>
    </source>
</evidence>
<evidence type="ECO:0000313" key="14">
    <source>
        <dbReference type="EMBL" id="CAH2012518.1"/>
    </source>
</evidence>
<dbReference type="GO" id="GO:0016603">
    <property type="term" value="F:glutaminyl-peptide cyclotransferase activity"/>
    <property type="evidence" value="ECO:0007669"/>
    <property type="project" value="UniProtKB-EC"/>
</dbReference>
<organism evidence="14 15">
    <name type="scientific">Acanthoscelides obtectus</name>
    <name type="common">Bean weevil</name>
    <name type="synonym">Bruchus obtectus</name>
    <dbReference type="NCBI Taxonomy" id="200917"/>
    <lineage>
        <taxon>Eukaryota</taxon>
        <taxon>Metazoa</taxon>
        <taxon>Ecdysozoa</taxon>
        <taxon>Arthropoda</taxon>
        <taxon>Hexapoda</taxon>
        <taxon>Insecta</taxon>
        <taxon>Pterygota</taxon>
        <taxon>Neoptera</taxon>
        <taxon>Endopterygota</taxon>
        <taxon>Coleoptera</taxon>
        <taxon>Polyphaga</taxon>
        <taxon>Cucujiformia</taxon>
        <taxon>Chrysomeloidea</taxon>
        <taxon>Chrysomelidae</taxon>
        <taxon>Bruchinae</taxon>
        <taxon>Bruchini</taxon>
        <taxon>Acanthoscelides</taxon>
    </lineage>
</organism>
<evidence type="ECO:0000256" key="10">
    <source>
        <dbReference type="ARBA" id="ARBA00023157"/>
    </source>
</evidence>
<keyword evidence="6" id="KW-0964">Secreted</keyword>
<dbReference type="Gene3D" id="3.40.630.10">
    <property type="entry name" value="Zn peptidases"/>
    <property type="match status" value="1"/>
</dbReference>
<proteinExistence type="inferred from homology"/>
<dbReference type="AlphaFoldDB" id="A0A9P0Q9V6"/>
<keyword evidence="15" id="KW-1185">Reference proteome</keyword>
<dbReference type="Proteomes" id="UP001152888">
    <property type="component" value="Unassembled WGS sequence"/>
</dbReference>
<keyword evidence="7" id="KW-0808">Transferase</keyword>
<evidence type="ECO:0000256" key="2">
    <source>
        <dbReference type="ARBA" id="ARBA00004613"/>
    </source>
</evidence>
<dbReference type="Pfam" id="PF04389">
    <property type="entry name" value="Peptidase_M28"/>
    <property type="match status" value="1"/>
</dbReference>
<comment type="caution">
    <text evidence="14">The sequence shown here is derived from an EMBL/GenBank/DDBJ whole genome shotgun (WGS) entry which is preliminary data.</text>
</comment>
<dbReference type="EMBL" id="CAKOFQ010008193">
    <property type="protein sequence ID" value="CAH2012518.1"/>
    <property type="molecule type" value="Genomic_DNA"/>
</dbReference>
<evidence type="ECO:0000256" key="4">
    <source>
        <dbReference type="ARBA" id="ARBA00012012"/>
    </source>
</evidence>
<evidence type="ECO:0000259" key="13">
    <source>
        <dbReference type="Pfam" id="PF04389"/>
    </source>
</evidence>
<dbReference type="InterPro" id="IPR007484">
    <property type="entry name" value="Peptidase_M28"/>
</dbReference>
<dbReference type="FunFam" id="3.40.630.10:FF:000029">
    <property type="entry name" value="Glutaminyl-peptide cyclotransferase"/>
    <property type="match status" value="1"/>
</dbReference>
<dbReference type="CDD" id="cd03880">
    <property type="entry name" value="M28_QC_like"/>
    <property type="match status" value="1"/>
</dbReference>
<evidence type="ECO:0000256" key="6">
    <source>
        <dbReference type="ARBA" id="ARBA00022525"/>
    </source>
</evidence>
<evidence type="ECO:0000313" key="15">
    <source>
        <dbReference type="Proteomes" id="UP001152888"/>
    </source>
</evidence>
<dbReference type="InterPro" id="IPR037457">
    <property type="entry name" value="M28_QC"/>
</dbReference>
<keyword evidence="8" id="KW-0479">Metal-binding</keyword>
<comment type="catalytic activity">
    <reaction evidence="1">
        <text>N-terminal L-glutaminyl-[peptide] = N-terminal 5-oxo-L-prolyl-[peptide] + NH4(+)</text>
        <dbReference type="Rhea" id="RHEA:23652"/>
        <dbReference type="Rhea" id="RHEA-COMP:11736"/>
        <dbReference type="Rhea" id="RHEA-COMP:11846"/>
        <dbReference type="ChEBI" id="CHEBI:28938"/>
        <dbReference type="ChEBI" id="CHEBI:64722"/>
        <dbReference type="ChEBI" id="CHEBI:87215"/>
        <dbReference type="EC" id="2.3.2.5"/>
    </reaction>
</comment>
<dbReference type="GO" id="GO:0005576">
    <property type="term" value="C:extracellular region"/>
    <property type="evidence" value="ECO:0007669"/>
    <property type="project" value="UniProtKB-SubCell"/>
</dbReference>
<dbReference type="SUPFAM" id="SSF53187">
    <property type="entry name" value="Zn-dependent exopeptidases"/>
    <property type="match status" value="1"/>
</dbReference>
<sequence>MSCYSENEFCVNHIFQLYELVYMKIIAISKIYIIHLKKNHRTQQLSNSEIRYVAGLSNVKYTNEVLNNILIPRVVGTPNHEKVFQYIKKELQNLGWNTDIDEFENNTPIFGRLKFRNIIATLNPNADRYLVLACHYDSKYFEKEVFVGATDSAVPCAMLLNLAKELKNELGQLKDNRNLNLKLVFFDGEEAFHQWGPNDSIYGAKHLAEVYGSTVSSIKSGESVSELEKMDMLVLLDLIGHRGTKFLSHFSQTEKWFIRLAEIEDNLSSLGLMKKPKNQRYFVRRASHSYIEDDHIPFMQRDVPILHLISTPFPNEWHTPQDDRSIIDMNTVEDINNILRVFLMEYLHIYLKDKSEEIFMEKEL</sequence>
<dbReference type="GO" id="GO:0008270">
    <property type="term" value="F:zinc ion binding"/>
    <property type="evidence" value="ECO:0007669"/>
    <property type="project" value="TreeGrafter"/>
</dbReference>
<feature type="domain" description="Peptidase M28" evidence="13">
    <location>
        <begin position="117"/>
        <end position="341"/>
    </location>
</feature>
<accession>A0A9P0Q9V6</accession>
<protein>
    <recommendedName>
        <fullName evidence="5">Glutaminyl-peptide cyclotransferase</fullName>
        <ecNumber evidence="4">2.3.2.5</ecNumber>
    </recommendedName>
</protein>
<evidence type="ECO:0000256" key="3">
    <source>
        <dbReference type="ARBA" id="ARBA00006014"/>
    </source>
</evidence>
<evidence type="ECO:0000256" key="1">
    <source>
        <dbReference type="ARBA" id="ARBA00000001"/>
    </source>
</evidence>
<evidence type="ECO:0000256" key="12">
    <source>
        <dbReference type="ARBA" id="ARBA00057903"/>
    </source>
</evidence>
<keyword evidence="11" id="KW-0012">Acyltransferase</keyword>
<evidence type="ECO:0000256" key="5">
    <source>
        <dbReference type="ARBA" id="ARBA00016861"/>
    </source>
</evidence>
<evidence type="ECO:0000256" key="8">
    <source>
        <dbReference type="ARBA" id="ARBA00022723"/>
    </source>
</evidence>
<name>A0A9P0Q9V6_ACAOB</name>
<comment type="subcellular location">
    <subcellularLocation>
        <location evidence="2">Secreted</location>
    </subcellularLocation>
</comment>
<reference evidence="14" key="1">
    <citation type="submission" date="2022-03" db="EMBL/GenBank/DDBJ databases">
        <authorList>
            <person name="Sayadi A."/>
        </authorList>
    </citation>
    <scope>NUCLEOTIDE SEQUENCE</scope>
</reference>
<dbReference type="EC" id="2.3.2.5" evidence="4"/>
<dbReference type="InterPro" id="IPR040234">
    <property type="entry name" value="QC/QCL"/>
</dbReference>
<comment type="similarity">
    <text evidence="3">Belongs to the glutaminyl-peptide cyclotransferase family.</text>
</comment>
<dbReference type="OrthoDB" id="3907302at2759"/>
<comment type="function">
    <text evidence="12">Acts as a glutaminyl-peptide cyclotransferase. Responsible for the biosynthesis of pyroglutamyl peptides. Might be more efficient in the conversion of tri and tetrapeptides in vitro. Might have a relative preference for substrates containing hydrophobic amino acids in vitro.</text>
</comment>
<keyword evidence="10" id="KW-1015">Disulfide bond</keyword>
<evidence type="ECO:0000256" key="9">
    <source>
        <dbReference type="ARBA" id="ARBA00022833"/>
    </source>
</evidence>
<dbReference type="PANTHER" id="PTHR12283">
    <property type="entry name" value="GLUTAMINYL-PEPTIDE CYCLOTRANSFERASE"/>
    <property type="match status" value="1"/>
</dbReference>
<dbReference type="PANTHER" id="PTHR12283:SF6">
    <property type="entry name" value="GLUTAMINYL-PEPTIDE CYCLOTRANSFERASE-RELATED"/>
    <property type="match status" value="1"/>
</dbReference>